<evidence type="ECO:0000259" key="1">
    <source>
        <dbReference type="Pfam" id="PF13539"/>
    </source>
</evidence>
<reference evidence="3" key="1">
    <citation type="journal article" date="2024" name="Toxins">
        <title>Genome Sequence Analysis of Native Xenorhabdus Strains Isolated from Entomopathogenic Nematodes in Argentina.</title>
        <authorList>
            <person name="Palma L."/>
            <person name="Frizzo L."/>
            <person name="Kaiser S."/>
            <person name="Berry C."/>
            <person name="Caballero P."/>
            <person name="Bode H.B."/>
            <person name="Del Valle E.E."/>
        </authorList>
    </citation>
    <scope>NUCLEOTIDE SEQUENCE [LARGE SCALE GENOMIC DNA]</scope>
    <source>
        <strain evidence="3">12</strain>
    </source>
</reference>
<comment type="caution">
    <text evidence="2">The sequence shown here is derived from an EMBL/GenBank/DDBJ whole genome shotgun (WGS) entry which is preliminary data.</text>
</comment>
<dbReference type="InterPro" id="IPR009045">
    <property type="entry name" value="Zn_M74/Hedgehog-like"/>
</dbReference>
<accession>A0ABU4S8G2</accession>
<gene>
    <name evidence="2" type="ORF">FE392_06920</name>
</gene>
<dbReference type="Pfam" id="PF13539">
    <property type="entry name" value="Peptidase_M15_4"/>
    <property type="match status" value="1"/>
</dbReference>
<dbReference type="Gene3D" id="3.30.1380.10">
    <property type="match status" value="1"/>
</dbReference>
<dbReference type="Proteomes" id="UP001271890">
    <property type="component" value="Unassembled WGS sequence"/>
</dbReference>
<dbReference type="EMBL" id="VCDN01000021">
    <property type="protein sequence ID" value="MDX7987061.1"/>
    <property type="molecule type" value="Genomic_DNA"/>
</dbReference>
<proteinExistence type="predicted"/>
<name>A0ABU4S8G2_9GAMM</name>
<sequence>MMEICLLFIFERIMKIVKIIILSIFLFPVYASAKVSALTPEECQKMAFSGVVTENNPVPCNRLNIVNFNYIDFSGNESTGEVIVLDVFALQVENIFHELLLAGFPIHKALAIEHYNGDDKDSMRDNNTSAFNGRKITGAASWSKHAYGAAIDINPLQNPFLGFNPDGVPYVLPENSAEQYLNRIAKRPGKKAREGMSEKVVDIFLSNGFMRWGGYWDTPIDYQHFEVGSIEFIESLLKKPLSKARMEFKEYGDNYQSCMKNAQPNNIESTRAVCVEKNIR</sequence>
<evidence type="ECO:0000313" key="2">
    <source>
        <dbReference type="EMBL" id="MDX7987061.1"/>
    </source>
</evidence>
<evidence type="ECO:0000313" key="3">
    <source>
        <dbReference type="Proteomes" id="UP001271890"/>
    </source>
</evidence>
<protein>
    <submittedName>
        <fullName evidence="2">M15 family metallopeptidase</fullName>
    </submittedName>
</protein>
<keyword evidence="3" id="KW-1185">Reference proteome</keyword>
<organism evidence="2 3">
    <name type="scientific">Xenorhabdus santafensis</name>
    <dbReference type="NCBI Taxonomy" id="2582833"/>
    <lineage>
        <taxon>Bacteria</taxon>
        <taxon>Pseudomonadati</taxon>
        <taxon>Pseudomonadota</taxon>
        <taxon>Gammaproteobacteria</taxon>
        <taxon>Enterobacterales</taxon>
        <taxon>Morganellaceae</taxon>
        <taxon>Xenorhabdus</taxon>
    </lineage>
</organism>
<feature type="domain" description="Peptidase M15C" evidence="1">
    <location>
        <begin position="137"/>
        <end position="227"/>
    </location>
</feature>
<dbReference type="InterPro" id="IPR039561">
    <property type="entry name" value="Peptidase_M15C"/>
</dbReference>
<dbReference type="SUPFAM" id="SSF55166">
    <property type="entry name" value="Hedgehog/DD-peptidase"/>
    <property type="match status" value="1"/>
</dbReference>